<evidence type="ECO:0000256" key="1">
    <source>
        <dbReference type="ARBA" id="ARBA00023015"/>
    </source>
</evidence>
<feature type="compositionally biased region" description="Polar residues" evidence="6">
    <location>
        <begin position="359"/>
        <end position="376"/>
    </location>
</feature>
<dbReference type="AlphaFoldDB" id="A0A0D1YJQ3"/>
<dbReference type="GO" id="GO:0005634">
    <property type="term" value="C:nucleus"/>
    <property type="evidence" value="ECO:0007669"/>
    <property type="project" value="UniProtKB-UniRule"/>
</dbReference>
<dbReference type="SUPFAM" id="SSF47095">
    <property type="entry name" value="HMG-box"/>
    <property type="match status" value="1"/>
</dbReference>
<evidence type="ECO:0000256" key="6">
    <source>
        <dbReference type="SAM" id="MobiDB-lite"/>
    </source>
</evidence>
<dbReference type="PANTHER" id="PTHR45789">
    <property type="entry name" value="FI18025P1"/>
    <property type="match status" value="1"/>
</dbReference>
<dbReference type="PROSITE" id="PS50118">
    <property type="entry name" value="HMG_BOX_2"/>
    <property type="match status" value="1"/>
</dbReference>
<dbReference type="RefSeq" id="XP_016210951.1">
    <property type="nucleotide sequence ID" value="XM_016361131.1"/>
</dbReference>
<dbReference type="Gene3D" id="1.10.30.10">
    <property type="entry name" value="High mobility group box domain"/>
    <property type="match status" value="1"/>
</dbReference>
<protein>
    <recommendedName>
        <fullName evidence="7">HMG box domain-containing protein</fullName>
    </recommendedName>
</protein>
<dbReference type="FunFam" id="1.10.30.10:FF:000041">
    <property type="entry name" value="HMG box family protein"/>
    <property type="match status" value="1"/>
</dbReference>
<dbReference type="InParanoid" id="A0A0D1YJQ3"/>
<evidence type="ECO:0000259" key="7">
    <source>
        <dbReference type="PROSITE" id="PS50118"/>
    </source>
</evidence>
<dbReference type="Pfam" id="PF00505">
    <property type="entry name" value="HMG_box"/>
    <property type="match status" value="1"/>
</dbReference>
<dbReference type="InterPro" id="IPR051356">
    <property type="entry name" value="SOX/SOX-like_TF"/>
</dbReference>
<dbReference type="HOGENOM" id="CLU_010453_0_0_1"/>
<dbReference type="STRING" id="253628.A0A0D1YJQ3"/>
<dbReference type="GeneID" id="27315345"/>
<keyword evidence="4 5" id="KW-0539">Nucleus</keyword>
<feature type="compositionally biased region" description="Polar residues" evidence="6">
    <location>
        <begin position="316"/>
        <end position="327"/>
    </location>
</feature>
<evidence type="ECO:0000313" key="9">
    <source>
        <dbReference type="Proteomes" id="UP000053259"/>
    </source>
</evidence>
<feature type="compositionally biased region" description="Polar residues" evidence="6">
    <location>
        <begin position="15"/>
        <end position="28"/>
    </location>
</feature>
<feature type="compositionally biased region" description="Polar residues" evidence="6">
    <location>
        <begin position="260"/>
        <end position="278"/>
    </location>
</feature>
<dbReference type="PANTHER" id="PTHR45789:SF2">
    <property type="entry name" value="FI18025P1"/>
    <property type="match status" value="1"/>
</dbReference>
<dbReference type="GO" id="GO:0000981">
    <property type="term" value="F:DNA-binding transcription factor activity, RNA polymerase II-specific"/>
    <property type="evidence" value="ECO:0007669"/>
    <property type="project" value="TreeGrafter"/>
</dbReference>
<dbReference type="EMBL" id="KN847557">
    <property type="protein sequence ID" value="KIW01082.1"/>
    <property type="molecule type" value="Genomic_DNA"/>
</dbReference>
<keyword evidence="2 5" id="KW-0238">DNA-binding</keyword>
<organism evidence="8 9">
    <name type="scientific">Verruconis gallopava</name>
    <dbReference type="NCBI Taxonomy" id="253628"/>
    <lineage>
        <taxon>Eukaryota</taxon>
        <taxon>Fungi</taxon>
        <taxon>Dikarya</taxon>
        <taxon>Ascomycota</taxon>
        <taxon>Pezizomycotina</taxon>
        <taxon>Dothideomycetes</taxon>
        <taxon>Pleosporomycetidae</taxon>
        <taxon>Venturiales</taxon>
        <taxon>Sympoventuriaceae</taxon>
        <taxon>Verruconis</taxon>
    </lineage>
</organism>
<dbReference type="VEuPathDB" id="FungiDB:PV09_07372"/>
<feature type="region of interest" description="Disordered" evidence="6">
    <location>
        <begin position="307"/>
        <end position="327"/>
    </location>
</feature>
<accession>A0A0D1YJQ3</accession>
<proteinExistence type="predicted"/>
<feature type="compositionally biased region" description="Polar residues" evidence="6">
    <location>
        <begin position="42"/>
        <end position="77"/>
    </location>
</feature>
<dbReference type="Proteomes" id="UP000053259">
    <property type="component" value="Unassembled WGS sequence"/>
</dbReference>
<sequence>MSRTAPIASLDESEPSASKTAGPVSSISLRPRSNRYIAEPGQTLNRDITAIDHQSQNLAASTSSFEAARSSPESMTRQHPALFPPESLSSHKNENTSRPSTTAEAVLDICLCQPDPKIPRPRNAFILYRQHHQQNIILQHRGLSNPEISKIAGQLWQAEPEEVKNTWKAFAEEEKARHAQQYPDYRFQPRHKNKIAPSSVQGEKARCPKCGGRSIVAKSLAFTPSLLHSKPNDCITYSPTLPAPQNSVFSSSHKLLGATSNSIASSNQRDSQVGTTGSPMARKFSDTAIEISDSKRRRYESYRAAIPARRSEVTHPANSNDQNTLSSNVMNLIPRVSDMKRASLPTSPEAKMSARHISTCHSTASSPPLTPHTTGPITGLPASMLPSGSGRNGLHSYPVTPITVHNHLSPRPLSPQAYHNSESLRLAPLLSPAAGEHRRSIEAMIMSIPVIGKLGQLRRIAPPIKEPSLGSPPYRIRGSIIAIEGDETCAAEAMLEQLEIALRRNDEFDIRTLPGPRAPGEHCKLKDYIDVVSVWHDETKKITDFITGVDYTRVEEIRVKDSVSDFSSMREQSNLSSADKLANRHIGDGGLSADARGDFYNAPFERHSCDHHSEEKTEAVAKTECEARRRSDVERLASKIPLLLIGNYILHGSNAWSTALPINDVYSPADHWAWTATLWRGVVGADLTVYVRTTDKERDEPMSANGARTHAAEKKVEIKDDVGAILVRREYGKVDDGAVRRVAFEIGELVRMQAGKQS</sequence>
<feature type="region of interest" description="Disordered" evidence="6">
    <location>
        <begin position="260"/>
        <end position="289"/>
    </location>
</feature>
<dbReference type="InterPro" id="IPR036910">
    <property type="entry name" value="HMG_box_dom_sf"/>
</dbReference>
<evidence type="ECO:0000256" key="2">
    <source>
        <dbReference type="ARBA" id="ARBA00023125"/>
    </source>
</evidence>
<dbReference type="OrthoDB" id="6247875at2759"/>
<feature type="DNA-binding region" description="HMG box" evidence="5">
    <location>
        <begin position="118"/>
        <end position="186"/>
    </location>
</feature>
<keyword evidence="3" id="KW-0804">Transcription</keyword>
<dbReference type="GO" id="GO:0000978">
    <property type="term" value="F:RNA polymerase II cis-regulatory region sequence-specific DNA binding"/>
    <property type="evidence" value="ECO:0007669"/>
    <property type="project" value="TreeGrafter"/>
</dbReference>
<dbReference type="CDD" id="cd01389">
    <property type="entry name" value="HMG-box_ROX1-like"/>
    <property type="match status" value="1"/>
</dbReference>
<evidence type="ECO:0000256" key="3">
    <source>
        <dbReference type="ARBA" id="ARBA00023163"/>
    </source>
</evidence>
<feature type="region of interest" description="Disordered" evidence="6">
    <location>
        <begin position="1"/>
        <end position="99"/>
    </location>
</feature>
<reference evidence="8 9" key="1">
    <citation type="submission" date="2015-01" db="EMBL/GenBank/DDBJ databases">
        <title>The Genome Sequence of Ochroconis gallopava CBS43764.</title>
        <authorList>
            <consortium name="The Broad Institute Genomics Platform"/>
            <person name="Cuomo C."/>
            <person name="de Hoog S."/>
            <person name="Gorbushina A."/>
            <person name="Stielow B."/>
            <person name="Teixiera M."/>
            <person name="Abouelleil A."/>
            <person name="Chapman S.B."/>
            <person name="Priest M."/>
            <person name="Young S.K."/>
            <person name="Wortman J."/>
            <person name="Nusbaum C."/>
            <person name="Birren B."/>
        </authorList>
    </citation>
    <scope>NUCLEOTIDE SEQUENCE [LARGE SCALE GENOMIC DNA]</scope>
    <source>
        <strain evidence="8 9">CBS 43764</strain>
    </source>
</reference>
<dbReference type="SMART" id="SM00398">
    <property type="entry name" value="HMG"/>
    <property type="match status" value="1"/>
</dbReference>
<feature type="domain" description="HMG box" evidence="7">
    <location>
        <begin position="118"/>
        <end position="186"/>
    </location>
</feature>
<dbReference type="InterPro" id="IPR009071">
    <property type="entry name" value="HMG_box_dom"/>
</dbReference>
<gene>
    <name evidence="8" type="ORF">PV09_07372</name>
</gene>
<feature type="region of interest" description="Disordered" evidence="6">
    <location>
        <begin position="343"/>
        <end position="398"/>
    </location>
</feature>
<evidence type="ECO:0000256" key="5">
    <source>
        <dbReference type="PROSITE-ProRule" id="PRU00267"/>
    </source>
</evidence>
<evidence type="ECO:0000313" key="8">
    <source>
        <dbReference type="EMBL" id="KIW01082.1"/>
    </source>
</evidence>
<name>A0A0D1YJQ3_9PEZI</name>
<keyword evidence="1" id="KW-0805">Transcription regulation</keyword>
<keyword evidence="9" id="KW-1185">Reference proteome</keyword>
<evidence type="ECO:0000256" key="4">
    <source>
        <dbReference type="ARBA" id="ARBA00023242"/>
    </source>
</evidence>